<dbReference type="EMBL" id="PDVP01000006">
    <property type="protein sequence ID" value="PHP66804.1"/>
    <property type="molecule type" value="Genomic_DNA"/>
</dbReference>
<dbReference type="Gene3D" id="3.10.20.30">
    <property type="match status" value="1"/>
</dbReference>
<keyword evidence="5" id="KW-0411">Iron-sulfur</keyword>
<evidence type="ECO:0000256" key="5">
    <source>
        <dbReference type="ARBA" id="ARBA00023014"/>
    </source>
</evidence>
<dbReference type="InterPro" id="IPR012675">
    <property type="entry name" value="Beta-grasp_dom_sf"/>
</dbReference>
<dbReference type="InterPro" id="IPR001055">
    <property type="entry name" value="Adrenodoxin-like"/>
</dbReference>
<comment type="cofactor">
    <cofactor evidence="6">
        <name>[2Fe-2S] cluster</name>
        <dbReference type="ChEBI" id="CHEBI:190135"/>
    </cofactor>
</comment>
<evidence type="ECO:0000256" key="2">
    <source>
        <dbReference type="ARBA" id="ARBA00022714"/>
    </source>
</evidence>
<reference evidence="8 9" key="1">
    <citation type="submission" date="2017-10" db="EMBL/GenBank/DDBJ databases">
        <title>Sedimentibacterium mangrovi gen. nov., sp. nov., a novel member of family Phyllobacteriacea isolated from mangrove sediment.</title>
        <authorList>
            <person name="Liao H."/>
            <person name="Tian Y."/>
        </authorList>
    </citation>
    <scope>NUCLEOTIDE SEQUENCE [LARGE SCALE GENOMIC DNA]</scope>
    <source>
        <strain evidence="8 9">X9-2-2</strain>
    </source>
</reference>
<dbReference type="GO" id="GO:0009055">
    <property type="term" value="F:electron transfer activity"/>
    <property type="evidence" value="ECO:0007669"/>
    <property type="project" value="TreeGrafter"/>
</dbReference>
<feature type="domain" description="2Fe-2S ferredoxin-type" evidence="7">
    <location>
        <begin position="3"/>
        <end position="109"/>
    </location>
</feature>
<keyword evidence="2" id="KW-0001">2Fe-2S</keyword>
<organism evidence="8 9">
    <name type="scientific">Zhengella mangrovi</name>
    <dbReference type="NCBI Taxonomy" id="1982044"/>
    <lineage>
        <taxon>Bacteria</taxon>
        <taxon>Pseudomonadati</taxon>
        <taxon>Pseudomonadota</taxon>
        <taxon>Alphaproteobacteria</taxon>
        <taxon>Hyphomicrobiales</taxon>
        <taxon>Notoacmeibacteraceae</taxon>
        <taxon>Zhengella</taxon>
    </lineage>
</organism>
<dbReference type="PRINTS" id="PR00355">
    <property type="entry name" value="ADRENODOXIN"/>
</dbReference>
<dbReference type="GO" id="GO:0051537">
    <property type="term" value="F:2 iron, 2 sulfur cluster binding"/>
    <property type="evidence" value="ECO:0007669"/>
    <property type="project" value="UniProtKB-KW"/>
</dbReference>
<accession>A0A2G1QMW0</accession>
<evidence type="ECO:0000256" key="1">
    <source>
        <dbReference type="ARBA" id="ARBA00010914"/>
    </source>
</evidence>
<dbReference type="PROSITE" id="PS51085">
    <property type="entry name" value="2FE2S_FER_2"/>
    <property type="match status" value="1"/>
</dbReference>
<comment type="similarity">
    <text evidence="1">Belongs to the adrenodoxin/putidaredoxin family.</text>
</comment>
<evidence type="ECO:0000256" key="6">
    <source>
        <dbReference type="ARBA" id="ARBA00034078"/>
    </source>
</evidence>
<dbReference type="InterPro" id="IPR036010">
    <property type="entry name" value="2Fe-2S_ferredoxin-like_sf"/>
</dbReference>
<dbReference type="RefSeq" id="WP_099306570.1">
    <property type="nucleotide sequence ID" value="NZ_PDVP01000006.1"/>
</dbReference>
<dbReference type="CDD" id="cd00207">
    <property type="entry name" value="fer2"/>
    <property type="match status" value="1"/>
</dbReference>
<dbReference type="InterPro" id="IPR001041">
    <property type="entry name" value="2Fe-2S_ferredoxin-type"/>
</dbReference>
<dbReference type="OrthoDB" id="9799640at2"/>
<evidence type="ECO:0000259" key="7">
    <source>
        <dbReference type="PROSITE" id="PS51085"/>
    </source>
</evidence>
<dbReference type="Pfam" id="PF00111">
    <property type="entry name" value="Fer2"/>
    <property type="match status" value="1"/>
</dbReference>
<evidence type="ECO:0000313" key="9">
    <source>
        <dbReference type="Proteomes" id="UP000221168"/>
    </source>
</evidence>
<dbReference type="AlphaFoldDB" id="A0A2G1QMW0"/>
<name>A0A2G1QMW0_9HYPH</name>
<evidence type="ECO:0000313" key="8">
    <source>
        <dbReference type="EMBL" id="PHP66804.1"/>
    </source>
</evidence>
<proteinExistence type="inferred from homology"/>
<keyword evidence="3" id="KW-0479">Metal-binding</keyword>
<dbReference type="GO" id="GO:0140647">
    <property type="term" value="P:P450-containing electron transport chain"/>
    <property type="evidence" value="ECO:0007669"/>
    <property type="project" value="InterPro"/>
</dbReference>
<gene>
    <name evidence="8" type="ORF">CSC94_11915</name>
</gene>
<protein>
    <recommendedName>
        <fullName evidence="7">2Fe-2S ferredoxin-type domain-containing protein</fullName>
    </recommendedName>
</protein>
<keyword evidence="9" id="KW-1185">Reference proteome</keyword>
<dbReference type="PANTHER" id="PTHR23426">
    <property type="entry name" value="FERREDOXIN/ADRENODOXIN"/>
    <property type="match status" value="1"/>
</dbReference>
<sequence length="109" mass="11838">MGEAITVTVTDRKGERREHRIPVGGPLMFALRDDAGLPVEGACGGSATCGTCHVRVAEAWRDRLPPRQDFELAMLDMLVHFDPDASRLACQVEVVPAIDGLEVELAPEE</sequence>
<comment type="caution">
    <text evidence="8">The sequence shown here is derived from an EMBL/GenBank/DDBJ whole genome shotgun (WGS) entry which is preliminary data.</text>
</comment>
<evidence type="ECO:0000256" key="3">
    <source>
        <dbReference type="ARBA" id="ARBA00022723"/>
    </source>
</evidence>
<dbReference type="Proteomes" id="UP000221168">
    <property type="component" value="Unassembled WGS sequence"/>
</dbReference>
<keyword evidence="4" id="KW-0408">Iron</keyword>
<dbReference type="SUPFAM" id="SSF54292">
    <property type="entry name" value="2Fe-2S ferredoxin-like"/>
    <property type="match status" value="1"/>
</dbReference>
<dbReference type="GO" id="GO:0046872">
    <property type="term" value="F:metal ion binding"/>
    <property type="evidence" value="ECO:0007669"/>
    <property type="project" value="UniProtKB-KW"/>
</dbReference>
<evidence type="ECO:0000256" key="4">
    <source>
        <dbReference type="ARBA" id="ARBA00023004"/>
    </source>
</evidence>
<dbReference type="PANTHER" id="PTHR23426:SF65">
    <property type="entry name" value="FERREDOXIN-2, MITOCHONDRIAL"/>
    <property type="match status" value="1"/>
</dbReference>